<dbReference type="Proteomes" id="UP001151752">
    <property type="component" value="Chromosome 2"/>
</dbReference>
<protein>
    <submittedName>
        <fullName evidence="1">Uncharacterized protein</fullName>
    </submittedName>
</protein>
<sequence length="89" mass="10362">MKSDGSVTTESFKPCQSLPKEWNQLAKGGPERLIRAFFGLREHYTATTARHAREIAKRDKELEILKEELKWAQDRPYSNLFEDKEPPTL</sequence>
<reference evidence="1" key="1">
    <citation type="submission" date="2022-11" db="EMBL/GenBank/DDBJ databases">
        <authorList>
            <person name="Hyden B.L."/>
            <person name="Feng K."/>
            <person name="Yates T."/>
            <person name="Jawdy S."/>
            <person name="Smart L.B."/>
            <person name="Muchero W."/>
        </authorList>
    </citation>
    <scope>NUCLEOTIDE SEQUENCE</scope>
    <source>
        <tissue evidence="1">Shoot tip</tissue>
    </source>
</reference>
<name>A0A9Q0YT83_9ROSI</name>
<evidence type="ECO:0000313" key="1">
    <source>
        <dbReference type="EMBL" id="KAJ6709901.1"/>
    </source>
</evidence>
<dbReference type="AlphaFoldDB" id="A0A9Q0YT83"/>
<comment type="caution">
    <text evidence="1">The sequence shown here is derived from an EMBL/GenBank/DDBJ whole genome shotgun (WGS) entry which is preliminary data.</text>
</comment>
<evidence type="ECO:0000313" key="2">
    <source>
        <dbReference type="Proteomes" id="UP001151752"/>
    </source>
</evidence>
<reference evidence="1" key="2">
    <citation type="journal article" date="2023" name="Int. J. Mol. Sci.">
        <title>De Novo Assembly and Annotation of 11 Diverse Shrub Willow (Salix) Genomes Reveals Novel Gene Organization in Sex-Linked Regions.</title>
        <authorList>
            <person name="Hyden B."/>
            <person name="Feng K."/>
            <person name="Yates T.B."/>
            <person name="Jawdy S."/>
            <person name="Cereghino C."/>
            <person name="Smart L.B."/>
            <person name="Muchero W."/>
        </authorList>
    </citation>
    <scope>NUCLEOTIDE SEQUENCE</scope>
    <source>
        <tissue evidence="1">Shoot tip</tissue>
    </source>
</reference>
<accession>A0A9Q0YT83</accession>
<proteinExistence type="predicted"/>
<keyword evidence="2" id="KW-1185">Reference proteome</keyword>
<organism evidence="1 2">
    <name type="scientific">Salix koriyanagi</name>
    <dbReference type="NCBI Taxonomy" id="2511006"/>
    <lineage>
        <taxon>Eukaryota</taxon>
        <taxon>Viridiplantae</taxon>
        <taxon>Streptophyta</taxon>
        <taxon>Embryophyta</taxon>
        <taxon>Tracheophyta</taxon>
        <taxon>Spermatophyta</taxon>
        <taxon>Magnoliopsida</taxon>
        <taxon>eudicotyledons</taxon>
        <taxon>Gunneridae</taxon>
        <taxon>Pentapetalae</taxon>
        <taxon>rosids</taxon>
        <taxon>fabids</taxon>
        <taxon>Malpighiales</taxon>
        <taxon>Salicaceae</taxon>
        <taxon>Saliceae</taxon>
        <taxon>Salix</taxon>
    </lineage>
</organism>
<dbReference type="EMBL" id="JAPFFM010000015">
    <property type="protein sequence ID" value="KAJ6709901.1"/>
    <property type="molecule type" value="Genomic_DNA"/>
</dbReference>
<gene>
    <name evidence="1" type="ORF">OIU74_010910</name>
</gene>